<dbReference type="Pfam" id="PF01551">
    <property type="entry name" value="Peptidase_M23"/>
    <property type="match status" value="1"/>
</dbReference>
<evidence type="ECO:0000256" key="1">
    <source>
        <dbReference type="SAM" id="Phobius"/>
    </source>
</evidence>
<dbReference type="GO" id="GO:0004222">
    <property type="term" value="F:metalloendopeptidase activity"/>
    <property type="evidence" value="ECO:0007669"/>
    <property type="project" value="TreeGrafter"/>
</dbReference>
<dbReference type="InterPro" id="IPR050570">
    <property type="entry name" value="Cell_wall_metabolism_enzyme"/>
</dbReference>
<keyword evidence="1" id="KW-0472">Membrane</keyword>
<dbReference type="InterPro" id="IPR011055">
    <property type="entry name" value="Dup_hybrid_motif"/>
</dbReference>
<keyword evidence="1" id="KW-0812">Transmembrane</keyword>
<dbReference type="PANTHER" id="PTHR21666:SF270">
    <property type="entry name" value="MUREIN HYDROLASE ACTIVATOR ENVC"/>
    <property type="match status" value="1"/>
</dbReference>
<dbReference type="KEGG" id="slac:SKTS_33890"/>
<keyword evidence="1" id="KW-1133">Transmembrane helix</keyword>
<dbReference type="CDD" id="cd12797">
    <property type="entry name" value="M23_peptidase"/>
    <property type="match status" value="1"/>
</dbReference>
<dbReference type="EMBL" id="AP022853">
    <property type="protein sequence ID" value="BCB28503.1"/>
    <property type="molecule type" value="Genomic_DNA"/>
</dbReference>
<dbReference type="Gene3D" id="2.70.70.10">
    <property type="entry name" value="Glucose Permease (Domain IIA)"/>
    <property type="match status" value="1"/>
</dbReference>
<dbReference type="SUPFAM" id="SSF51261">
    <property type="entry name" value="Duplicated hybrid motif"/>
    <property type="match status" value="1"/>
</dbReference>
<evidence type="ECO:0000259" key="2">
    <source>
        <dbReference type="Pfam" id="PF01551"/>
    </source>
</evidence>
<evidence type="ECO:0000313" key="4">
    <source>
        <dbReference type="Proteomes" id="UP000502260"/>
    </source>
</evidence>
<feature type="domain" description="M23ase beta-sheet core" evidence="2">
    <location>
        <begin position="191"/>
        <end position="285"/>
    </location>
</feature>
<dbReference type="FunFam" id="2.70.70.10:FF:000006">
    <property type="entry name" value="M23 family peptidase"/>
    <property type="match status" value="1"/>
</dbReference>
<evidence type="ECO:0000313" key="3">
    <source>
        <dbReference type="EMBL" id="BCB28503.1"/>
    </source>
</evidence>
<keyword evidence="4" id="KW-1185">Reference proteome</keyword>
<sequence length="293" mass="32409">MNIIFVSDSLTRGKSISLGHRHIMMLLLGWLMLPILIAFGLYYFTLSRDGIPSPLNRAQNRVYLQENLNTMAARLGQLQAQVFRLNALGGRLAKHFNLPEKEFDFSQKPGQGGPEPRLMQYQLNPQQLEQELERFAKQLDARADGLSVLEALTLREQVKQSAFPSLFPVSTGWFSSNYGWRLDPFSGKQAMHEGVDFMAAVGTPIKAAAGGVVVYSDIHPQYGNMIAIDHGNGLISRYAHASKRLVKTGDLVLQGQKIGEVGTTGRSTGPHLHFEILSNGAPQNPVRYLQVPG</sequence>
<gene>
    <name evidence="3" type="ORF">SKTS_33890</name>
</gene>
<proteinExistence type="predicted"/>
<dbReference type="InterPro" id="IPR016047">
    <property type="entry name" value="M23ase_b-sheet_dom"/>
</dbReference>
<reference evidence="4" key="1">
    <citation type="submission" date="2020-03" db="EMBL/GenBank/DDBJ databases">
        <title>Complete genome sequence of sulfur-oxidizing bacterium skT11.</title>
        <authorList>
            <person name="Kanda M."/>
            <person name="Kojima H."/>
            <person name="Fukui M."/>
        </authorList>
    </citation>
    <scope>NUCLEOTIDE SEQUENCE [LARGE SCALE GENOMIC DNA]</scope>
    <source>
        <strain evidence="4">skT11</strain>
    </source>
</reference>
<dbReference type="AlphaFoldDB" id="A0A6F8VFA5"/>
<feature type="transmembrane region" description="Helical" evidence="1">
    <location>
        <begin position="23"/>
        <end position="44"/>
    </location>
</feature>
<dbReference type="RefSeq" id="WP_173068019.1">
    <property type="nucleotide sequence ID" value="NZ_AP022853.1"/>
</dbReference>
<dbReference type="Proteomes" id="UP000502260">
    <property type="component" value="Chromosome"/>
</dbReference>
<accession>A0A6F8VFA5</accession>
<organism evidence="3 4">
    <name type="scientific">Sulfurimicrobium lacus</name>
    <dbReference type="NCBI Taxonomy" id="2715678"/>
    <lineage>
        <taxon>Bacteria</taxon>
        <taxon>Pseudomonadati</taxon>
        <taxon>Pseudomonadota</taxon>
        <taxon>Betaproteobacteria</taxon>
        <taxon>Nitrosomonadales</taxon>
        <taxon>Sulfuricellaceae</taxon>
        <taxon>Sulfurimicrobium</taxon>
    </lineage>
</organism>
<dbReference type="PANTHER" id="PTHR21666">
    <property type="entry name" value="PEPTIDASE-RELATED"/>
    <property type="match status" value="1"/>
</dbReference>
<name>A0A6F8VFA5_9PROT</name>
<protein>
    <recommendedName>
        <fullName evidence="2">M23ase beta-sheet core domain-containing protein</fullName>
    </recommendedName>
</protein>